<dbReference type="InterPro" id="IPR000836">
    <property type="entry name" value="PRTase_dom"/>
</dbReference>
<dbReference type="InterPro" id="IPR051910">
    <property type="entry name" value="ComF/GntX_DNA_util-trans"/>
</dbReference>
<evidence type="ECO:0000259" key="2">
    <source>
        <dbReference type="Pfam" id="PF00156"/>
    </source>
</evidence>
<evidence type="ECO:0000313" key="4">
    <source>
        <dbReference type="Proteomes" id="UP000199306"/>
    </source>
</evidence>
<dbReference type="AlphaFoldDB" id="A0A1I5QEQ0"/>
<dbReference type="STRING" id="1079859.SAMN04515674_103158"/>
<dbReference type="Proteomes" id="UP000199306">
    <property type="component" value="Unassembled WGS sequence"/>
</dbReference>
<dbReference type="Gene3D" id="3.40.50.2020">
    <property type="match status" value="1"/>
</dbReference>
<comment type="similarity">
    <text evidence="1">Belongs to the ComF/GntX family.</text>
</comment>
<dbReference type="CDD" id="cd06223">
    <property type="entry name" value="PRTases_typeI"/>
    <property type="match status" value="1"/>
</dbReference>
<keyword evidence="4" id="KW-1185">Reference proteome</keyword>
<sequence length="226" mass="25778">MFEAFINLLFPRTCYACYQPLESAEQIICTKCHLDLPKTNSHLEPLPELRHKFLGKVEVKYAFSYLKFVKGGKIQRLMHELKYRGKQEIGETLGRWYGGDLRESGFSGEFDMILTVPLHKKRLRERGYNQSDCFAKGLSESLGVMWDGSILIRTKKTDSQISKTRTERFLNMEDVFVVSDSADLKRKRILLVDDTITTGATLEACIIALQKADVSEISVVTIAMVI</sequence>
<gene>
    <name evidence="3" type="ORF">SAMN04515674_103158</name>
</gene>
<dbReference type="RefSeq" id="WP_092014102.1">
    <property type="nucleotide sequence ID" value="NZ_FOXH01000003.1"/>
</dbReference>
<dbReference type="Pfam" id="PF00156">
    <property type="entry name" value="Pribosyltran"/>
    <property type="match status" value="1"/>
</dbReference>
<dbReference type="PANTHER" id="PTHR47505:SF1">
    <property type="entry name" value="DNA UTILIZATION PROTEIN YHGH"/>
    <property type="match status" value="1"/>
</dbReference>
<protein>
    <submittedName>
        <fullName evidence="3">ComF family protein</fullName>
    </submittedName>
</protein>
<dbReference type="PANTHER" id="PTHR47505">
    <property type="entry name" value="DNA UTILIZATION PROTEIN YHGH"/>
    <property type="match status" value="1"/>
</dbReference>
<proteinExistence type="inferred from homology"/>
<feature type="domain" description="Phosphoribosyltransferase" evidence="2">
    <location>
        <begin position="153"/>
        <end position="222"/>
    </location>
</feature>
<reference evidence="3 4" key="1">
    <citation type="submission" date="2016-10" db="EMBL/GenBank/DDBJ databases">
        <authorList>
            <person name="de Groot N.N."/>
        </authorList>
    </citation>
    <scope>NUCLEOTIDE SEQUENCE [LARGE SCALE GENOMIC DNA]</scope>
    <source>
        <strain evidence="4">E92,LMG 26720,CCM 7988</strain>
    </source>
</reference>
<accession>A0A1I5QEQ0</accession>
<evidence type="ECO:0000313" key="3">
    <source>
        <dbReference type="EMBL" id="SFP44728.1"/>
    </source>
</evidence>
<dbReference type="OrthoDB" id="9779910at2"/>
<dbReference type="InterPro" id="IPR029057">
    <property type="entry name" value="PRTase-like"/>
</dbReference>
<evidence type="ECO:0000256" key="1">
    <source>
        <dbReference type="ARBA" id="ARBA00008007"/>
    </source>
</evidence>
<name>A0A1I5QEQ0_9BACT</name>
<dbReference type="SUPFAM" id="SSF53271">
    <property type="entry name" value="PRTase-like"/>
    <property type="match status" value="1"/>
</dbReference>
<organism evidence="3 4">
    <name type="scientific">Pseudarcicella hirudinis</name>
    <dbReference type="NCBI Taxonomy" id="1079859"/>
    <lineage>
        <taxon>Bacteria</taxon>
        <taxon>Pseudomonadati</taxon>
        <taxon>Bacteroidota</taxon>
        <taxon>Cytophagia</taxon>
        <taxon>Cytophagales</taxon>
        <taxon>Flectobacillaceae</taxon>
        <taxon>Pseudarcicella</taxon>
    </lineage>
</organism>
<dbReference type="EMBL" id="FOXH01000003">
    <property type="protein sequence ID" value="SFP44728.1"/>
    <property type="molecule type" value="Genomic_DNA"/>
</dbReference>